<evidence type="ECO:0000256" key="2">
    <source>
        <dbReference type="ARBA" id="ARBA00023157"/>
    </source>
</evidence>
<dbReference type="InterPro" id="IPR018114">
    <property type="entry name" value="TRYPSIN_HIS"/>
</dbReference>
<dbReference type="Gene3D" id="2.115.10.10">
    <property type="entry name" value="Tachylectin 2"/>
    <property type="match status" value="1"/>
</dbReference>
<evidence type="ECO:0000256" key="1">
    <source>
        <dbReference type="ARBA" id="ARBA00007664"/>
    </source>
</evidence>
<dbReference type="SUPFAM" id="SSF69318">
    <property type="entry name" value="Integrin alpha N-terminal domain"/>
    <property type="match status" value="1"/>
</dbReference>
<organism evidence="7 8">
    <name type="scientific">Actinoplanes siamensis</name>
    <dbReference type="NCBI Taxonomy" id="1223317"/>
    <lineage>
        <taxon>Bacteria</taxon>
        <taxon>Bacillati</taxon>
        <taxon>Actinomycetota</taxon>
        <taxon>Actinomycetes</taxon>
        <taxon>Micromonosporales</taxon>
        <taxon>Micromonosporaceae</taxon>
        <taxon>Actinoplanes</taxon>
    </lineage>
</organism>
<feature type="chain" id="PRO_5037195582" description="Peptidase S1 domain-containing protein" evidence="5">
    <location>
        <begin position="34"/>
        <end position="619"/>
    </location>
</feature>
<dbReference type="InterPro" id="IPR050430">
    <property type="entry name" value="Peptidase_S1"/>
</dbReference>
<keyword evidence="8" id="KW-1185">Reference proteome</keyword>
<dbReference type="InterPro" id="IPR043504">
    <property type="entry name" value="Peptidase_S1_PA_chymotrypsin"/>
</dbReference>
<dbReference type="SMART" id="SM00020">
    <property type="entry name" value="Tryp_SPc"/>
    <property type="match status" value="1"/>
</dbReference>
<dbReference type="Gene3D" id="2.40.10.10">
    <property type="entry name" value="Trypsin-like serine proteases"/>
    <property type="match status" value="1"/>
</dbReference>
<dbReference type="AlphaFoldDB" id="A0A919NC37"/>
<keyword evidence="3" id="KW-0645">Protease</keyword>
<proteinExistence type="inferred from homology"/>
<evidence type="ECO:0000256" key="3">
    <source>
        <dbReference type="RuleBase" id="RU363034"/>
    </source>
</evidence>
<gene>
    <name evidence="7" type="ORF">Asi03nite_59360</name>
</gene>
<dbReference type="InterPro" id="IPR028994">
    <property type="entry name" value="Integrin_alpha_N"/>
</dbReference>
<comment type="caution">
    <text evidence="7">The sequence shown here is derived from an EMBL/GenBank/DDBJ whole genome shotgun (WGS) entry which is preliminary data.</text>
</comment>
<dbReference type="Pfam" id="PF00089">
    <property type="entry name" value="Trypsin"/>
    <property type="match status" value="1"/>
</dbReference>
<feature type="domain" description="Peptidase S1" evidence="6">
    <location>
        <begin position="90"/>
        <end position="344"/>
    </location>
</feature>
<dbReference type="GO" id="GO:0004252">
    <property type="term" value="F:serine-type endopeptidase activity"/>
    <property type="evidence" value="ECO:0007669"/>
    <property type="project" value="InterPro"/>
</dbReference>
<reference evidence="7" key="1">
    <citation type="submission" date="2021-01" db="EMBL/GenBank/DDBJ databases">
        <title>Whole genome shotgun sequence of Actinoplanes siamensis NBRC 109076.</title>
        <authorList>
            <person name="Komaki H."/>
            <person name="Tamura T."/>
        </authorList>
    </citation>
    <scope>NUCLEOTIDE SEQUENCE</scope>
    <source>
        <strain evidence="7">NBRC 109076</strain>
    </source>
</reference>
<feature type="signal peptide" evidence="5">
    <location>
        <begin position="1"/>
        <end position="33"/>
    </location>
</feature>
<sequence length="619" mass="64776">MLQKPKFRRIASVLTGVTVAAASVALSQLPASASGKSGGGAALPPIPANAGDFALPYDKIPAGAKKASSGPETPGTKSRLFESPSSKTRIVGGTTVSAADFPSVVGVRSYYIADDENGDPGWWIGTCTGTVLSPTRVLTAGHCTVDLPYGYIEVIAGRNSLDNDGVGTVAEVSNTWLHPGYNYQQQLDNSGVPPKNDVSVLDLKTALPSQYTPTTLVAQGAQEQAGTDATIVGYGITEDPASDAGTLRAADIKVHADSECASQYSVYGNIYDATSMLCAGDLKTATEPAQDTCHGDSGGPIFTGTPAARVQIGVTSWGDDPCGTKFGVYADLDNYTDAIKAQVDNIAPNNLDWTGDGHSDLIIRDPYDGSLQIGSGAGTIVGTPSQSYDAGFNGFWHLGEGINWNAYTKLFRVNNWNGDGNPAIFGRDSGGRLWQYKGDGAGGFVSTTPTQVGSGWNTYTDIMVTNNWNGDGRPNLMGRTSNGTLVIYNSNGAGGWSNPKGTVIGSGWNSFNTVLTPGSWLGDGHQSLIGRNAKGELWLYNSNGAGGWVNPKGQKLGTGWNGLPTFMSPGDFNGDNLVDLVGVKADGTLFLYATNGKGAWLSGKGKLLGYNWDYYNALF</sequence>
<dbReference type="InterPro" id="IPR033116">
    <property type="entry name" value="TRYPSIN_SER"/>
</dbReference>
<dbReference type="CDD" id="cd00190">
    <property type="entry name" value="Tryp_SPc"/>
    <property type="match status" value="1"/>
</dbReference>
<evidence type="ECO:0000313" key="7">
    <source>
        <dbReference type="EMBL" id="GIF08398.1"/>
    </source>
</evidence>
<dbReference type="Proteomes" id="UP000629619">
    <property type="component" value="Unassembled WGS sequence"/>
</dbReference>
<dbReference type="PRINTS" id="PR00722">
    <property type="entry name" value="CHYMOTRYPSIN"/>
</dbReference>
<keyword evidence="3" id="KW-0378">Hydrolase</keyword>
<comment type="similarity">
    <text evidence="1">Belongs to the peptidase S1 family.</text>
</comment>
<dbReference type="InterPro" id="IPR009003">
    <property type="entry name" value="Peptidase_S1_PA"/>
</dbReference>
<dbReference type="EMBL" id="BOMW01000062">
    <property type="protein sequence ID" value="GIF08398.1"/>
    <property type="molecule type" value="Genomic_DNA"/>
</dbReference>
<name>A0A919NC37_9ACTN</name>
<evidence type="ECO:0000259" key="6">
    <source>
        <dbReference type="PROSITE" id="PS50240"/>
    </source>
</evidence>
<keyword evidence="2" id="KW-1015">Disulfide bond</keyword>
<accession>A0A919NC37</accession>
<evidence type="ECO:0000256" key="4">
    <source>
        <dbReference type="SAM" id="MobiDB-lite"/>
    </source>
</evidence>
<dbReference type="InterPro" id="IPR001314">
    <property type="entry name" value="Peptidase_S1A"/>
</dbReference>
<dbReference type="InterPro" id="IPR001254">
    <property type="entry name" value="Trypsin_dom"/>
</dbReference>
<dbReference type="PROSITE" id="PS50240">
    <property type="entry name" value="TRYPSIN_DOM"/>
    <property type="match status" value="1"/>
</dbReference>
<keyword evidence="3" id="KW-0720">Serine protease</keyword>
<feature type="region of interest" description="Disordered" evidence="4">
    <location>
        <begin position="64"/>
        <end position="84"/>
    </location>
</feature>
<keyword evidence="5" id="KW-0732">Signal</keyword>
<evidence type="ECO:0000256" key="5">
    <source>
        <dbReference type="SAM" id="SignalP"/>
    </source>
</evidence>
<dbReference type="PROSITE" id="PS00134">
    <property type="entry name" value="TRYPSIN_HIS"/>
    <property type="match status" value="1"/>
</dbReference>
<dbReference type="GO" id="GO:0006508">
    <property type="term" value="P:proteolysis"/>
    <property type="evidence" value="ECO:0007669"/>
    <property type="project" value="UniProtKB-KW"/>
</dbReference>
<dbReference type="PANTHER" id="PTHR24276:SF98">
    <property type="entry name" value="FI18310P1-RELATED"/>
    <property type="match status" value="1"/>
</dbReference>
<dbReference type="PROSITE" id="PS00135">
    <property type="entry name" value="TRYPSIN_SER"/>
    <property type="match status" value="1"/>
</dbReference>
<dbReference type="PANTHER" id="PTHR24276">
    <property type="entry name" value="POLYSERASE-RELATED"/>
    <property type="match status" value="1"/>
</dbReference>
<dbReference type="SUPFAM" id="SSF50494">
    <property type="entry name" value="Trypsin-like serine proteases"/>
    <property type="match status" value="1"/>
</dbReference>
<evidence type="ECO:0000313" key="8">
    <source>
        <dbReference type="Proteomes" id="UP000629619"/>
    </source>
</evidence>
<protein>
    <recommendedName>
        <fullName evidence="6">Peptidase S1 domain-containing protein</fullName>
    </recommendedName>
</protein>